<accession>S8EGV1</accession>
<evidence type="ECO:0000313" key="3">
    <source>
        <dbReference type="Proteomes" id="UP000015241"/>
    </source>
</evidence>
<dbReference type="HOGENOM" id="CLU_1026860_0_0_1"/>
<keyword evidence="3" id="KW-1185">Reference proteome</keyword>
<dbReference type="InParanoid" id="S8EGV1"/>
<dbReference type="Proteomes" id="UP000015241">
    <property type="component" value="Unassembled WGS sequence"/>
</dbReference>
<evidence type="ECO:0000256" key="1">
    <source>
        <dbReference type="SAM" id="MobiDB-lite"/>
    </source>
</evidence>
<evidence type="ECO:0000313" key="2">
    <source>
        <dbReference type="EMBL" id="EPT02459.1"/>
    </source>
</evidence>
<name>S8EGV1_FOMSC</name>
<feature type="region of interest" description="Disordered" evidence="1">
    <location>
        <begin position="121"/>
        <end position="152"/>
    </location>
</feature>
<protein>
    <submittedName>
        <fullName evidence="2">Uncharacterized protein</fullName>
    </submittedName>
</protein>
<dbReference type="AlphaFoldDB" id="S8EGV1"/>
<gene>
    <name evidence="2" type="ORF">FOMPIDRAFT_1047818</name>
</gene>
<proteinExistence type="predicted"/>
<sequence length="271" mass="28730">MKHVTKDDGISEVLFFGATMKFNDPRPRLGLGDAPAAHSTAALRRALALPESIVRNGIRSGRSMRSGTTRSFELPKPVAAAWQALPTHTPRRGGPPGAHDNGDHPVPWLRTAHPGTCLACQQGPADDLPAQRHTKTHKATEPRAYSPPGAQGQSAIVSVNGCHVDRHGGHLCTQTVTAAAASPADFTGDAAPMGGVSTVWGRRSISQPRHIRLAARDALSTAVSVAEESILSTAFRTAYTPIPDTAYEQQDVPPQAGIFHLFASEEDQQVA</sequence>
<organism evidence="2 3">
    <name type="scientific">Fomitopsis schrenkii</name>
    <name type="common">Brown rot fungus</name>
    <dbReference type="NCBI Taxonomy" id="2126942"/>
    <lineage>
        <taxon>Eukaryota</taxon>
        <taxon>Fungi</taxon>
        <taxon>Dikarya</taxon>
        <taxon>Basidiomycota</taxon>
        <taxon>Agaricomycotina</taxon>
        <taxon>Agaricomycetes</taxon>
        <taxon>Polyporales</taxon>
        <taxon>Fomitopsis</taxon>
    </lineage>
</organism>
<dbReference type="EMBL" id="KE504135">
    <property type="protein sequence ID" value="EPT02459.1"/>
    <property type="molecule type" value="Genomic_DNA"/>
</dbReference>
<reference evidence="2 3" key="1">
    <citation type="journal article" date="2012" name="Science">
        <title>The Paleozoic origin of enzymatic lignin decomposition reconstructed from 31 fungal genomes.</title>
        <authorList>
            <person name="Floudas D."/>
            <person name="Binder M."/>
            <person name="Riley R."/>
            <person name="Barry K."/>
            <person name="Blanchette R.A."/>
            <person name="Henrissat B."/>
            <person name="Martinez A.T."/>
            <person name="Otillar R."/>
            <person name="Spatafora J.W."/>
            <person name="Yadav J.S."/>
            <person name="Aerts A."/>
            <person name="Benoit I."/>
            <person name="Boyd A."/>
            <person name="Carlson A."/>
            <person name="Copeland A."/>
            <person name="Coutinho P.M."/>
            <person name="de Vries R.P."/>
            <person name="Ferreira P."/>
            <person name="Findley K."/>
            <person name="Foster B."/>
            <person name="Gaskell J."/>
            <person name="Glotzer D."/>
            <person name="Gorecki P."/>
            <person name="Heitman J."/>
            <person name="Hesse C."/>
            <person name="Hori C."/>
            <person name="Igarashi K."/>
            <person name="Jurgens J.A."/>
            <person name="Kallen N."/>
            <person name="Kersten P."/>
            <person name="Kohler A."/>
            <person name="Kuees U."/>
            <person name="Kumar T.K.A."/>
            <person name="Kuo A."/>
            <person name="LaButti K."/>
            <person name="Larrondo L.F."/>
            <person name="Lindquist E."/>
            <person name="Ling A."/>
            <person name="Lombard V."/>
            <person name="Lucas S."/>
            <person name="Lundell T."/>
            <person name="Martin R."/>
            <person name="McLaughlin D.J."/>
            <person name="Morgenstern I."/>
            <person name="Morin E."/>
            <person name="Murat C."/>
            <person name="Nagy L.G."/>
            <person name="Nolan M."/>
            <person name="Ohm R.A."/>
            <person name="Patyshakuliyeva A."/>
            <person name="Rokas A."/>
            <person name="Ruiz-Duenas F.J."/>
            <person name="Sabat G."/>
            <person name="Salamov A."/>
            <person name="Samejima M."/>
            <person name="Schmutz J."/>
            <person name="Slot J.C."/>
            <person name="St John F."/>
            <person name="Stenlid J."/>
            <person name="Sun H."/>
            <person name="Sun S."/>
            <person name="Syed K."/>
            <person name="Tsang A."/>
            <person name="Wiebenga A."/>
            <person name="Young D."/>
            <person name="Pisabarro A."/>
            <person name="Eastwood D.C."/>
            <person name="Martin F."/>
            <person name="Cullen D."/>
            <person name="Grigoriev I.V."/>
            <person name="Hibbett D.S."/>
        </authorList>
    </citation>
    <scope>NUCLEOTIDE SEQUENCE</scope>
    <source>
        <strain evidence="3">FP-58527</strain>
    </source>
</reference>